<gene>
    <name evidence="2" type="ORF">PI172_0020</name>
</gene>
<dbReference type="Proteomes" id="UP000067008">
    <property type="component" value="Chromosome 2"/>
</dbReference>
<accession>A0AAD1BFW4</accession>
<reference evidence="2 3" key="1">
    <citation type="submission" date="2015-07" db="EMBL/GenBank/DDBJ databases">
        <title>Complete genome sequence of Prevotella intermedia strain 17-2.</title>
        <authorList>
            <person name="Nambu T."/>
        </authorList>
    </citation>
    <scope>NUCLEOTIDE SEQUENCE [LARGE SCALE GENOMIC DNA]</scope>
    <source>
        <strain evidence="2 3">17-2</strain>
    </source>
</reference>
<organism evidence="2 3">
    <name type="scientific">Prevotella intermedia</name>
    <dbReference type="NCBI Taxonomy" id="28131"/>
    <lineage>
        <taxon>Bacteria</taxon>
        <taxon>Pseudomonadati</taxon>
        <taxon>Bacteroidota</taxon>
        <taxon>Bacteroidia</taxon>
        <taxon>Bacteroidales</taxon>
        <taxon>Prevotellaceae</taxon>
        <taxon>Prevotella</taxon>
    </lineage>
</organism>
<proteinExistence type="predicted"/>
<name>A0AAD1BFW4_PREIN</name>
<evidence type="ECO:0000256" key="1">
    <source>
        <dbReference type="SAM" id="MobiDB-lite"/>
    </source>
</evidence>
<evidence type="ECO:0000313" key="3">
    <source>
        <dbReference type="Proteomes" id="UP000067008"/>
    </source>
</evidence>
<protein>
    <submittedName>
        <fullName evidence="2">Uncharacterized protein</fullName>
    </submittedName>
</protein>
<evidence type="ECO:0000313" key="2">
    <source>
        <dbReference type="EMBL" id="BAR94748.1"/>
    </source>
</evidence>
<dbReference type="AlphaFoldDB" id="A0AAD1BFW4"/>
<dbReference type="EMBL" id="AP014925">
    <property type="protein sequence ID" value="BAR94748.1"/>
    <property type="molecule type" value="Genomic_DNA"/>
</dbReference>
<feature type="region of interest" description="Disordered" evidence="1">
    <location>
        <begin position="1"/>
        <end position="22"/>
    </location>
</feature>
<sequence length="43" mass="4824">MDKHLRSTLLNGKHPLASNPTAPARLVLQTESKQEFCKYLSQA</sequence>